<dbReference type="EMBL" id="FNPF01000048">
    <property type="protein sequence ID" value="SDY95935.1"/>
    <property type="molecule type" value="Genomic_DNA"/>
</dbReference>
<sequence>MPPLSDLNAAAKGSKKFSLKTPALAKIRNGRPTLKARAPINSESSPRDGWGVEEYRGGIRLLAEHRKALAGGGGLADVAMAGVASRSEWPLFGPALPHVAPDKGPVWGRSQQTVFLLVQSFPVRLPARSCRSAHHGSLIQQMLFIGGNGCLGGGSELPICQRGPVARIGRRGTCDQAPSGRRAATAAAHKACAFVAVEIGSRSGELRRSFIETWRPPCPNPFALP</sequence>
<keyword evidence="2" id="KW-1185">Reference proteome</keyword>
<gene>
    <name evidence="1" type="ORF">SAMN05444340_1482</name>
</gene>
<name>A0A1H3P527_9RHOB</name>
<proteinExistence type="predicted"/>
<evidence type="ECO:0000313" key="2">
    <source>
        <dbReference type="Proteomes" id="UP000199286"/>
    </source>
</evidence>
<reference evidence="1 2" key="1">
    <citation type="submission" date="2016-10" db="EMBL/GenBank/DDBJ databases">
        <authorList>
            <person name="de Groot N.N."/>
        </authorList>
    </citation>
    <scope>NUCLEOTIDE SEQUENCE [LARGE SCALE GENOMIC DNA]</scope>
    <source>
        <strain evidence="1 2">DSM 26880</strain>
    </source>
</reference>
<accession>A0A1H3P527</accession>
<organism evidence="1 2">
    <name type="scientific">Citreimonas salinaria</name>
    <dbReference type="NCBI Taxonomy" id="321339"/>
    <lineage>
        <taxon>Bacteria</taxon>
        <taxon>Pseudomonadati</taxon>
        <taxon>Pseudomonadota</taxon>
        <taxon>Alphaproteobacteria</taxon>
        <taxon>Rhodobacterales</taxon>
        <taxon>Roseobacteraceae</taxon>
        <taxon>Citreimonas</taxon>
    </lineage>
</organism>
<dbReference type="AlphaFoldDB" id="A0A1H3P527"/>
<protein>
    <submittedName>
        <fullName evidence="1">Uncharacterized protein</fullName>
    </submittedName>
</protein>
<dbReference type="Proteomes" id="UP000199286">
    <property type="component" value="Unassembled WGS sequence"/>
</dbReference>
<evidence type="ECO:0000313" key="1">
    <source>
        <dbReference type="EMBL" id="SDY95935.1"/>
    </source>
</evidence>